<evidence type="ECO:0000313" key="2">
    <source>
        <dbReference type="Proteomes" id="UP000604117"/>
    </source>
</evidence>
<comment type="caution">
    <text evidence="1">The sequence shown here is derived from an EMBL/GenBank/DDBJ whole genome shotgun (WGS) entry which is preliminary data.</text>
</comment>
<name>A0ABQ4CWT1_9ACTN</name>
<sequence>MGALLDPRGSALSWCRRERIGGDGALAAGPRASGGFCLTRAQELALIEAIRAGRPADHALAGPLWTRRSVVGLAGSLLGVTLSSARATRLLASWGAGFRPPSSRACPLCAAPVARWVETAFPAIARKAATHRSEPHWIGRSRLYGVTPAADVVCAVTGPSGRQRLSFVIAPGGPSATLRTDFLLGLNPTRPVHAVVDGSWATWQLPRRLPPRVVLHAMPSCERR</sequence>
<dbReference type="RefSeq" id="WP_203716578.1">
    <property type="nucleotide sequence ID" value="NZ_BONE01000047.1"/>
</dbReference>
<organism evidence="1 2">
    <name type="scientific">Asanoa siamensis</name>
    <dbReference type="NCBI Taxonomy" id="926357"/>
    <lineage>
        <taxon>Bacteria</taxon>
        <taxon>Bacillati</taxon>
        <taxon>Actinomycetota</taxon>
        <taxon>Actinomycetes</taxon>
        <taxon>Micromonosporales</taxon>
        <taxon>Micromonosporaceae</taxon>
        <taxon>Asanoa</taxon>
    </lineage>
</organism>
<evidence type="ECO:0008006" key="3">
    <source>
        <dbReference type="Google" id="ProtNLM"/>
    </source>
</evidence>
<proteinExistence type="predicted"/>
<accession>A0ABQ4CWT1</accession>
<gene>
    <name evidence="1" type="ORF">Asi02nite_52570</name>
</gene>
<dbReference type="EMBL" id="BONE01000047">
    <property type="protein sequence ID" value="GIF75739.1"/>
    <property type="molecule type" value="Genomic_DNA"/>
</dbReference>
<evidence type="ECO:0000313" key="1">
    <source>
        <dbReference type="EMBL" id="GIF75739.1"/>
    </source>
</evidence>
<reference evidence="1 2" key="1">
    <citation type="submission" date="2021-01" db="EMBL/GenBank/DDBJ databases">
        <title>Whole genome shotgun sequence of Asanoa siamensis NBRC 107932.</title>
        <authorList>
            <person name="Komaki H."/>
            <person name="Tamura T."/>
        </authorList>
    </citation>
    <scope>NUCLEOTIDE SEQUENCE [LARGE SCALE GENOMIC DNA]</scope>
    <source>
        <strain evidence="1 2">NBRC 107932</strain>
    </source>
</reference>
<keyword evidence="2" id="KW-1185">Reference proteome</keyword>
<protein>
    <recommendedName>
        <fullName evidence="3">Transposase</fullName>
    </recommendedName>
</protein>
<dbReference type="Proteomes" id="UP000604117">
    <property type="component" value="Unassembled WGS sequence"/>
</dbReference>